<name>A0ABP9P2G3_9BACT</name>
<evidence type="ECO:0000313" key="2">
    <source>
        <dbReference type="EMBL" id="GAA5139339.1"/>
    </source>
</evidence>
<dbReference type="Proteomes" id="UP001499852">
    <property type="component" value="Unassembled WGS sequence"/>
</dbReference>
<feature type="region of interest" description="Disordered" evidence="1">
    <location>
        <begin position="164"/>
        <end position="199"/>
    </location>
</feature>
<evidence type="ECO:0000313" key="3">
    <source>
        <dbReference type="Proteomes" id="UP001499852"/>
    </source>
</evidence>
<reference evidence="3" key="1">
    <citation type="journal article" date="2019" name="Int. J. Syst. Evol. Microbiol.">
        <title>The Global Catalogue of Microorganisms (GCM) 10K type strain sequencing project: providing services to taxonomists for standard genome sequencing and annotation.</title>
        <authorList>
            <consortium name="The Broad Institute Genomics Platform"/>
            <consortium name="The Broad Institute Genome Sequencing Center for Infectious Disease"/>
            <person name="Wu L."/>
            <person name="Ma J."/>
        </authorList>
    </citation>
    <scope>NUCLEOTIDE SEQUENCE [LARGE SCALE GENOMIC DNA]</scope>
    <source>
        <strain evidence="3">JCM 18053</strain>
    </source>
</reference>
<protein>
    <submittedName>
        <fullName evidence="2">Uncharacterized protein</fullName>
    </submittedName>
</protein>
<comment type="caution">
    <text evidence="2">The sequence shown here is derived from an EMBL/GenBank/DDBJ whole genome shotgun (WGS) entry which is preliminary data.</text>
</comment>
<sequence>MSDIPSDLAAKVIGADLRNLVKKVSDGSVLSTPEREMMEQATIQGALPDELQAARLAALMRRYAQGKPLTKDQQRELSLVLPSNRPIVKRITTESYRHKLSHYVPVLGLKGKDPERKLKRWIAAGREKSPPDLPPFDQPQLMPEWWRRNMTWKVPDYIQAFEQQAADATPEAATAERLPDPQQAPTTTVPGKPAEAGTEQTGVPMFLDMGAEVSSDVGLQQVRALVQATFNQLQRCLESGHVTQANSYRREWQTLVGTLRQWEKDIVKIQEGKGEVLRTRVINTELVRILTVMRHSFSNALLEMAEILAPQMEPSERRDMSGKLRDKCFSHLKATRFSQVYQQLNEGHD</sequence>
<evidence type="ECO:0000256" key="1">
    <source>
        <dbReference type="SAM" id="MobiDB-lite"/>
    </source>
</evidence>
<feature type="compositionally biased region" description="Low complexity" evidence="1">
    <location>
        <begin position="164"/>
        <end position="176"/>
    </location>
</feature>
<keyword evidence="3" id="KW-1185">Reference proteome</keyword>
<organism evidence="2 3">
    <name type="scientific">Prosthecobacter algae</name>
    <dbReference type="NCBI Taxonomy" id="1144682"/>
    <lineage>
        <taxon>Bacteria</taxon>
        <taxon>Pseudomonadati</taxon>
        <taxon>Verrucomicrobiota</taxon>
        <taxon>Verrucomicrobiia</taxon>
        <taxon>Verrucomicrobiales</taxon>
        <taxon>Verrucomicrobiaceae</taxon>
        <taxon>Prosthecobacter</taxon>
    </lineage>
</organism>
<dbReference type="EMBL" id="BAABIA010000003">
    <property type="protein sequence ID" value="GAA5139339.1"/>
    <property type="molecule type" value="Genomic_DNA"/>
</dbReference>
<gene>
    <name evidence="2" type="ORF">GCM10023213_19850</name>
</gene>
<proteinExistence type="predicted"/>
<accession>A0ABP9P2G3</accession>